<feature type="region of interest" description="Disordered" evidence="1">
    <location>
        <begin position="1"/>
        <end position="35"/>
    </location>
</feature>
<organism evidence="2">
    <name type="scientific">Amblyomma aureolatum</name>
    <dbReference type="NCBI Taxonomy" id="187763"/>
    <lineage>
        <taxon>Eukaryota</taxon>
        <taxon>Metazoa</taxon>
        <taxon>Ecdysozoa</taxon>
        <taxon>Arthropoda</taxon>
        <taxon>Chelicerata</taxon>
        <taxon>Arachnida</taxon>
        <taxon>Acari</taxon>
        <taxon>Parasitiformes</taxon>
        <taxon>Ixodida</taxon>
        <taxon>Ixodoidea</taxon>
        <taxon>Ixodidae</taxon>
        <taxon>Amblyomminae</taxon>
        <taxon>Amblyomma</taxon>
    </lineage>
</organism>
<name>A0A1E1WW36_9ACAR</name>
<evidence type="ECO:0000256" key="1">
    <source>
        <dbReference type="SAM" id="MobiDB-lite"/>
    </source>
</evidence>
<dbReference type="EMBL" id="GFAC01007949">
    <property type="protein sequence ID" value="JAT91239.1"/>
    <property type="molecule type" value="mRNA"/>
</dbReference>
<reference evidence="2" key="1">
    <citation type="journal article" date="2017" name="Front. Cell. Infect. Microbiol.">
        <title>The Distinct Transcriptional Response of the Midgut of Amblyomma sculptum and Amblyomma aureolatum Ticks to Rickettsia rickettsii Correlates to Their Differences in Susceptibility to Infection.</title>
        <authorList>
            <person name="Martins L.A."/>
            <person name="Galletti M.F.B.M."/>
            <person name="Ribeiro J.M."/>
            <person name="Fujita A."/>
            <person name="Costa F.B."/>
            <person name="Labruna M.B."/>
            <person name="Daffre S."/>
            <person name="Fogaca A.C."/>
        </authorList>
    </citation>
    <scope>NUCLEOTIDE SEQUENCE</scope>
</reference>
<evidence type="ECO:0000313" key="2">
    <source>
        <dbReference type="EMBL" id="JAT91239.1"/>
    </source>
</evidence>
<dbReference type="AlphaFoldDB" id="A0A1E1WW36"/>
<feature type="non-terminal residue" evidence="2">
    <location>
        <position position="1"/>
    </location>
</feature>
<proteinExistence type="evidence at transcript level"/>
<accession>A0A1E1WW36</accession>
<sequence>PPRSSALGREARMPAHASAAPTSDQAPAFASPTASYPCPSPCGVLAASCGTWQAASGSWLLSHVSCSARSPRPSHGCGPEALLQWRLPATSTLPGATKRSTLCPPCA</sequence>
<protein>
    <submittedName>
        <fullName evidence="2">Uncharacterized protein</fullName>
    </submittedName>
</protein>